<dbReference type="AlphaFoldDB" id="A0A0A6P7V9"/>
<dbReference type="PANTHER" id="PTHR34613:SF1">
    <property type="entry name" value="SLL6017 PROTEIN"/>
    <property type="match status" value="1"/>
</dbReference>
<proteinExistence type="predicted"/>
<dbReference type="EMBL" id="JSZA02000019">
    <property type="protein sequence ID" value="KHD06858.1"/>
    <property type="molecule type" value="Genomic_DNA"/>
</dbReference>
<dbReference type="PANTHER" id="PTHR34613">
    <property type="entry name" value="SLL0800 PROTEIN"/>
    <property type="match status" value="1"/>
</dbReference>
<name>A0A0A6P7V9_9GAMM</name>
<evidence type="ECO:0008006" key="3">
    <source>
        <dbReference type="Google" id="ProtNLM"/>
    </source>
</evidence>
<evidence type="ECO:0000313" key="1">
    <source>
        <dbReference type="EMBL" id="KHD06858.1"/>
    </source>
</evidence>
<reference evidence="1 2" key="1">
    <citation type="journal article" date="2016" name="Front. Microbiol.">
        <title>Single-Cell (Meta-)Genomics of a Dimorphic Candidatus Thiomargarita nelsonii Reveals Genomic Plasticity.</title>
        <authorList>
            <person name="Flood B.E."/>
            <person name="Fliss P."/>
            <person name="Jones D.S."/>
            <person name="Dick G.J."/>
            <person name="Jain S."/>
            <person name="Kaster A.K."/>
            <person name="Winkel M."/>
            <person name="Mussmann M."/>
            <person name="Bailey J."/>
        </authorList>
    </citation>
    <scope>NUCLEOTIDE SEQUENCE [LARGE SCALE GENOMIC DNA]</scope>
    <source>
        <strain evidence="1">Hydrate Ridge</strain>
    </source>
</reference>
<comment type="caution">
    <text evidence="1">The sequence shown here is derived from an EMBL/GenBank/DDBJ whole genome shotgun (WGS) entry which is preliminary data.</text>
</comment>
<keyword evidence="2" id="KW-1185">Reference proteome</keyword>
<organism evidence="1 2">
    <name type="scientific">Candidatus Thiomargarita nelsonii</name>
    <dbReference type="NCBI Taxonomy" id="1003181"/>
    <lineage>
        <taxon>Bacteria</taxon>
        <taxon>Pseudomonadati</taxon>
        <taxon>Pseudomonadota</taxon>
        <taxon>Gammaproteobacteria</taxon>
        <taxon>Thiotrichales</taxon>
        <taxon>Thiotrichaceae</taxon>
        <taxon>Thiomargarita</taxon>
    </lineage>
</organism>
<gene>
    <name evidence="1" type="ORF">PN36_06845</name>
</gene>
<protein>
    <recommendedName>
        <fullName evidence="3">Transposase</fullName>
    </recommendedName>
</protein>
<dbReference type="Proteomes" id="UP000030428">
    <property type="component" value="Unassembled WGS sequence"/>
</dbReference>
<sequence length="185" mass="21341">MIKYFSRLWEMSAEELLVLGKPALLPLIGQTQINQPDRLLPKVVESLKTVSDDEMRGRLFTELMALMNDEEMLNMLENLIEKDELLMDTPFLRRIRTKSREDGLKEGLEEGLEKGRQKGDLNRYHQDILKVLALRFEPPVPSRQHIEQLMTNITDDVELDKLLAAAVQSQSIADFQSIVERATHL</sequence>
<evidence type="ECO:0000313" key="2">
    <source>
        <dbReference type="Proteomes" id="UP000030428"/>
    </source>
</evidence>
<accession>A0A0A6P7V9</accession>